<keyword evidence="2" id="KW-1185">Reference proteome</keyword>
<dbReference type="KEGG" id="aprs:BI364_13175"/>
<name>A0A1D8IQP0_9GAMM</name>
<evidence type="ECO:0000313" key="2">
    <source>
        <dbReference type="Proteomes" id="UP000095401"/>
    </source>
</evidence>
<sequence>MGNEDRNPVATVAGAIIGGAIGHSLGERGATVVRPVTVCQSVRAMRSVEQVRGYRVTYRYHGQIYATRTSERPGRFLRVH</sequence>
<evidence type="ECO:0008006" key="3">
    <source>
        <dbReference type="Google" id="ProtNLM"/>
    </source>
</evidence>
<reference evidence="2" key="1">
    <citation type="submission" date="2016-09" db="EMBL/GenBank/DDBJ databases">
        <title>Acidihalobacter prosperus F5.</title>
        <authorList>
            <person name="Khaleque H.N."/>
            <person name="Ramsay J.P."/>
            <person name="Kaksonen A.H."/>
            <person name="Boxall N.J."/>
            <person name="Watkin E.L.J."/>
        </authorList>
    </citation>
    <scope>NUCLEOTIDE SEQUENCE [LARGE SCALE GENOMIC DNA]</scope>
    <source>
        <strain evidence="2">F5</strain>
    </source>
</reference>
<gene>
    <name evidence="1" type="ORF">BI364_13175</name>
</gene>
<accession>A0A1D8IQP0</accession>
<organism evidence="1 2">
    <name type="scientific">Acidihalobacter yilgarnensis</name>
    <dbReference type="NCBI Taxonomy" id="2819280"/>
    <lineage>
        <taxon>Bacteria</taxon>
        <taxon>Pseudomonadati</taxon>
        <taxon>Pseudomonadota</taxon>
        <taxon>Gammaproteobacteria</taxon>
        <taxon>Chromatiales</taxon>
        <taxon>Ectothiorhodospiraceae</taxon>
        <taxon>Acidihalobacter</taxon>
    </lineage>
</organism>
<protein>
    <recommendedName>
        <fullName evidence="3">Glycine zipper 2TM domain-containing protein</fullName>
    </recommendedName>
</protein>
<evidence type="ECO:0000313" key="1">
    <source>
        <dbReference type="EMBL" id="AOU98789.1"/>
    </source>
</evidence>
<dbReference type="AlphaFoldDB" id="A0A1D8IQP0"/>
<dbReference type="EMBL" id="CP017415">
    <property type="protein sequence ID" value="AOU98789.1"/>
    <property type="molecule type" value="Genomic_DNA"/>
</dbReference>
<dbReference type="RefSeq" id="WP_070079145.1">
    <property type="nucleotide sequence ID" value="NZ_CP017415.1"/>
</dbReference>
<proteinExistence type="predicted"/>
<dbReference type="Proteomes" id="UP000095401">
    <property type="component" value="Chromosome"/>
</dbReference>